<dbReference type="Proteomes" id="UP000829398">
    <property type="component" value="Chromosome 6"/>
</dbReference>
<organism evidence="1 2">
    <name type="scientific">Citrus sinensis</name>
    <name type="common">Sweet orange</name>
    <name type="synonym">Citrus aurantium var. sinensis</name>
    <dbReference type="NCBI Taxonomy" id="2711"/>
    <lineage>
        <taxon>Eukaryota</taxon>
        <taxon>Viridiplantae</taxon>
        <taxon>Streptophyta</taxon>
        <taxon>Embryophyta</taxon>
        <taxon>Tracheophyta</taxon>
        <taxon>Spermatophyta</taxon>
        <taxon>Magnoliopsida</taxon>
        <taxon>eudicotyledons</taxon>
        <taxon>Gunneridae</taxon>
        <taxon>Pentapetalae</taxon>
        <taxon>rosids</taxon>
        <taxon>malvids</taxon>
        <taxon>Sapindales</taxon>
        <taxon>Rutaceae</taxon>
        <taxon>Aurantioideae</taxon>
        <taxon>Citrus</taxon>
    </lineage>
</organism>
<evidence type="ECO:0000313" key="2">
    <source>
        <dbReference type="Proteomes" id="UP000829398"/>
    </source>
</evidence>
<comment type="caution">
    <text evidence="1">The sequence shown here is derived from an EMBL/GenBank/DDBJ whole genome shotgun (WGS) entry which is preliminary data.</text>
</comment>
<reference evidence="2" key="1">
    <citation type="journal article" date="2023" name="Hortic. Res.">
        <title>A chromosome-level phased genome enabling allele-level studies in sweet orange: a case study on citrus Huanglongbing tolerance.</title>
        <authorList>
            <person name="Wu B."/>
            <person name="Yu Q."/>
            <person name="Deng Z."/>
            <person name="Duan Y."/>
            <person name="Luo F."/>
            <person name="Gmitter F. Jr."/>
        </authorList>
    </citation>
    <scope>NUCLEOTIDE SEQUENCE [LARGE SCALE GENOMIC DNA]</scope>
    <source>
        <strain evidence="2">cv. Valencia</strain>
    </source>
</reference>
<evidence type="ECO:0000313" key="1">
    <source>
        <dbReference type="EMBL" id="KAH9734489.1"/>
    </source>
</evidence>
<sequence length="546" mass="60612">MGCPSNRIRYNGSLCACPPGQLYNGTSKSCVLFGERSLISTDAGIDYYGVSFPETLFAYDSIKKFSQSQAVFLEATLVMLLSWLLYQIISKRTIEVHNVRATNAPDLASFINDLEFNITTVSSMTCLNLRGLGTLVTGTPGSVDFRTAPLSNFADYACHNTSFGPTLSFKCSNCHRINDYTYISWQFVDIPNNPAIAVGFRFNVTAKTNARKKHLSFVSGTLKNASTSDDRPVTFRGKDANILKFNLFPRLYHNLNDLRLLQPLFHEFLPGSFFRETNTLQASLQSSNDGLINTTLLINYLSAYVVEIENRNIIGPVSFVADLGGLYCFSIGIFFYLLVQLRKYVTYTWGCKTLHDDYNNAKDGSACCNLRVPSLHHDGSLRKSVSSQKGRQRSSLDSISFNKKVTSSSEKRATREGTHTLDEESGVAGTTSNTEGRLSNARGEPKQNPEMLGFANTGKKHFHHPDVGVAIKPQAFSHGDDYIIPPPPPLVLKDDSEIEISDIQKNFQRLYDYNMMLRDKLVATQSSLHALAAMSTSPVSESQTQT</sequence>
<gene>
    <name evidence="1" type="ORF">KPL71_017392</name>
</gene>
<proteinExistence type="predicted"/>
<keyword evidence="2" id="KW-1185">Reference proteome</keyword>
<dbReference type="EMBL" id="CM039175">
    <property type="protein sequence ID" value="KAH9734489.1"/>
    <property type="molecule type" value="Genomic_DNA"/>
</dbReference>
<name>A0ACB8JPD2_CITSI</name>
<protein>
    <submittedName>
        <fullName evidence="1">Uncharacterized protein</fullName>
    </submittedName>
</protein>
<accession>A0ACB8JPD2</accession>